<proteinExistence type="predicted"/>
<feature type="transmembrane region" description="Helical" evidence="1">
    <location>
        <begin position="207"/>
        <end position="227"/>
    </location>
</feature>
<comment type="caution">
    <text evidence="2">The sequence shown here is derived from an EMBL/GenBank/DDBJ whole genome shotgun (WGS) entry which is preliminary data.</text>
</comment>
<keyword evidence="1" id="KW-0472">Membrane</keyword>
<evidence type="ECO:0000313" key="2">
    <source>
        <dbReference type="EMBL" id="CAI5455239.1"/>
    </source>
</evidence>
<reference evidence="2" key="1">
    <citation type="submission" date="2022-11" db="EMBL/GenBank/DDBJ databases">
        <authorList>
            <person name="Kikuchi T."/>
        </authorList>
    </citation>
    <scope>NUCLEOTIDE SEQUENCE</scope>
    <source>
        <strain evidence="2">PS1010</strain>
    </source>
</reference>
<keyword evidence="1" id="KW-0812">Transmembrane</keyword>
<evidence type="ECO:0000256" key="1">
    <source>
        <dbReference type="SAM" id="Phobius"/>
    </source>
</evidence>
<name>A0A9P1IZF5_9PELO</name>
<organism evidence="2 3">
    <name type="scientific">Caenorhabditis angaria</name>
    <dbReference type="NCBI Taxonomy" id="860376"/>
    <lineage>
        <taxon>Eukaryota</taxon>
        <taxon>Metazoa</taxon>
        <taxon>Ecdysozoa</taxon>
        <taxon>Nematoda</taxon>
        <taxon>Chromadorea</taxon>
        <taxon>Rhabditida</taxon>
        <taxon>Rhabditina</taxon>
        <taxon>Rhabditomorpha</taxon>
        <taxon>Rhabditoidea</taxon>
        <taxon>Rhabditidae</taxon>
        <taxon>Peloderinae</taxon>
        <taxon>Caenorhabditis</taxon>
    </lineage>
</organism>
<feature type="transmembrane region" description="Helical" evidence="1">
    <location>
        <begin position="247"/>
        <end position="270"/>
    </location>
</feature>
<feature type="transmembrane region" description="Helical" evidence="1">
    <location>
        <begin position="22"/>
        <end position="41"/>
    </location>
</feature>
<accession>A0A9P1IZF5</accession>
<feature type="transmembrane region" description="Helical" evidence="1">
    <location>
        <begin position="53"/>
        <end position="76"/>
    </location>
</feature>
<evidence type="ECO:0000313" key="3">
    <source>
        <dbReference type="Proteomes" id="UP001152747"/>
    </source>
</evidence>
<gene>
    <name evidence="2" type="ORF">CAMP_LOCUS17876</name>
</gene>
<dbReference type="EMBL" id="CANHGI010000006">
    <property type="protein sequence ID" value="CAI5455239.1"/>
    <property type="molecule type" value="Genomic_DNA"/>
</dbReference>
<feature type="transmembrane region" description="Helical" evidence="1">
    <location>
        <begin position="133"/>
        <end position="159"/>
    </location>
</feature>
<dbReference type="AlphaFoldDB" id="A0A9P1IZF5"/>
<keyword evidence="3" id="KW-1185">Reference proteome</keyword>
<keyword evidence="1" id="KW-1133">Transmembrane helix</keyword>
<dbReference type="Proteomes" id="UP001152747">
    <property type="component" value="Unassembled WGS sequence"/>
</dbReference>
<feature type="transmembrane region" description="Helical" evidence="1">
    <location>
        <begin position="171"/>
        <end position="195"/>
    </location>
</feature>
<feature type="transmembrane region" description="Helical" evidence="1">
    <location>
        <begin position="88"/>
        <end position="112"/>
    </location>
</feature>
<protein>
    <submittedName>
        <fullName evidence="2">Uncharacterized protein</fullName>
    </submittedName>
</protein>
<sequence>MDKNSSTNYTEVPVSASFPDPISITFVLIYTVISIFLFIRLKWTEKYACLNPIAHYASLIKFNMFIAIFTLSYFLYFDDNFILDFIDALISVFFILYLDFAIPAYNALYVLVLIGFMKQKIAFCSMTFSRDAFIWILAVLIFFVLNHFSIEFGIALLGIKDEKIIEAFENCYVVLMLIFLFSDYVILIFLISKIVHRKIKHIGYHKNEIVIILQIIMVVIVRVPIVISRYSQVLHKEITLVGHYSNTLSYIVLNFLPLYNQLFLELWSWWKN</sequence>